<dbReference type="PANTHER" id="PTHR13793:SF160">
    <property type="entry name" value="PHD FINGER PROTEIN RHINOCEROS"/>
    <property type="match status" value="1"/>
</dbReference>
<evidence type="ECO:0000313" key="9">
    <source>
        <dbReference type="WBParaSite" id="MBELARI_LOCUS10574"/>
    </source>
</evidence>
<keyword evidence="1" id="KW-0479">Metal-binding</keyword>
<dbReference type="WBParaSite" id="MBELARI_LOCUS10574">
    <property type="protein sequence ID" value="MBELARI_LOCUS10574"/>
    <property type="gene ID" value="MBELARI_LOCUS10574"/>
</dbReference>
<evidence type="ECO:0000256" key="4">
    <source>
        <dbReference type="PROSITE-ProRule" id="PRU00146"/>
    </source>
</evidence>
<dbReference type="InterPro" id="IPR050701">
    <property type="entry name" value="Histone_Mod_Regulator"/>
</dbReference>
<sequence>MKTTKDRSMSKRQNSSSHVTTKIKSRNQRTTKKATPSSVSEHDQLVTKADGNFNVFAGADAAQYMEECIRQKKFAFFQSDNGRPAELYRTDLIHRCLRGEGEFKFIDTPDDRSGTVKKLRIVDRWREQWSTCIQVLVDPENLQEYPVKPREVVIERKLWKQPKKLIGYRSKKKTKRYVDDASHEIIDKKGLQVYQGDLLDQLWVDKYNETHPNENLCINKLIDVLNYLEIECHQNLHLALIELLNDQVSQNSVDEDAACDICRTKECEQDDEMIFCDGCNMCVHLSCYGLQDVPADDWLCSTCELCLGRQPPCVLCPVIGGAMKRTDIGTWAHIVCALFHPECRFGDPTLREPVCKINDILSERWGMKCSICDTRQGACIQCSVKTCTTAFHVACCQRSGCEFRIEQEPLEDSVKFITLCQKHSHQEALANDQMAGEISRIEGKTKPIDISKNTKSHEMALLEKHFFDYATFEKLARSFGDGIGYLKDLYDYWVIKRISLAGSSLIRSPDEVIETSNESSTVEGAANLPSFGSGLSRWAYGTGRIFKELDMFRNCCFMQVKREKTKAMLAQVESQIISEVLEVLGARYSPTHRILSSRTSQQLKMHMQKLIGSEDQTAPNSPCKKLNDLISEQVKSRNKLCRKRSSNEERASSGDSSKEQIEYHMHVKRKNLANEKEVCDVEIKKRHSQGIDSVATPKRLRERNHHLKN</sequence>
<dbReference type="InterPro" id="IPR011011">
    <property type="entry name" value="Znf_FYVE_PHD"/>
</dbReference>
<evidence type="ECO:0000256" key="3">
    <source>
        <dbReference type="ARBA" id="ARBA00022833"/>
    </source>
</evidence>
<evidence type="ECO:0000256" key="5">
    <source>
        <dbReference type="SAM" id="MobiDB-lite"/>
    </source>
</evidence>
<dbReference type="PROSITE" id="PS01359">
    <property type="entry name" value="ZF_PHD_1"/>
    <property type="match status" value="1"/>
</dbReference>
<evidence type="ECO:0000256" key="1">
    <source>
        <dbReference type="ARBA" id="ARBA00022723"/>
    </source>
</evidence>
<protein>
    <submittedName>
        <fullName evidence="9">Uncharacterized protein</fullName>
    </submittedName>
</protein>
<dbReference type="GO" id="GO:0006357">
    <property type="term" value="P:regulation of transcription by RNA polymerase II"/>
    <property type="evidence" value="ECO:0007669"/>
    <property type="project" value="TreeGrafter"/>
</dbReference>
<feature type="region of interest" description="Disordered" evidence="5">
    <location>
        <begin position="1"/>
        <end position="42"/>
    </location>
</feature>
<dbReference type="PROSITE" id="PS51805">
    <property type="entry name" value="EPHD"/>
    <property type="match status" value="1"/>
</dbReference>
<proteinExistence type="predicted"/>
<organism evidence="8 9">
    <name type="scientific">Mesorhabditis belari</name>
    <dbReference type="NCBI Taxonomy" id="2138241"/>
    <lineage>
        <taxon>Eukaryota</taxon>
        <taxon>Metazoa</taxon>
        <taxon>Ecdysozoa</taxon>
        <taxon>Nematoda</taxon>
        <taxon>Chromadorea</taxon>
        <taxon>Rhabditida</taxon>
        <taxon>Rhabditina</taxon>
        <taxon>Rhabditomorpha</taxon>
        <taxon>Rhabditoidea</taxon>
        <taxon>Rhabditidae</taxon>
        <taxon>Mesorhabditinae</taxon>
        <taxon>Mesorhabditis</taxon>
    </lineage>
</organism>
<evidence type="ECO:0000313" key="8">
    <source>
        <dbReference type="Proteomes" id="UP000887575"/>
    </source>
</evidence>
<dbReference type="Pfam" id="PF13831">
    <property type="entry name" value="PHD_2"/>
    <property type="match status" value="1"/>
</dbReference>
<feature type="compositionally biased region" description="Polar residues" evidence="5">
    <location>
        <begin position="11"/>
        <end position="20"/>
    </location>
</feature>
<dbReference type="Gene3D" id="3.30.40.10">
    <property type="entry name" value="Zinc/RING finger domain, C3HC4 (zinc finger)"/>
    <property type="match status" value="2"/>
</dbReference>
<evidence type="ECO:0000259" key="7">
    <source>
        <dbReference type="PROSITE" id="PS51805"/>
    </source>
</evidence>
<reference evidence="9" key="1">
    <citation type="submission" date="2024-02" db="UniProtKB">
        <authorList>
            <consortium name="WormBaseParasite"/>
        </authorList>
    </citation>
    <scope>IDENTIFICATION</scope>
</reference>
<dbReference type="AlphaFoldDB" id="A0AAF3J1N1"/>
<feature type="region of interest" description="Disordered" evidence="5">
    <location>
        <begin position="637"/>
        <end position="661"/>
    </location>
</feature>
<accession>A0AAF3J1N1</accession>
<dbReference type="CDD" id="cd15492">
    <property type="entry name" value="PHD_BRPF_JADE_like"/>
    <property type="match status" value="1"/>
</dbReference>
<dbReference type="InterPro" id="IPR034732">
    <property type="entry name" value="EPHD"/>
</dbReference>
<keyword evidence="8" id="KW-1185">Reference proteome</keyword>
<feature type="domain" description="PHD-type" evidence="7">
    <location>
        <begin position="310"/>
        <end position="424"/>
    </location>
</feature>
<feature type="compositionally biased region" description="Basic and acidic residues" evidence="5">
    <location>
        <begin position="645"/>
        <end position="661"/>
    </location>
</feature>
<dbReference type="InterPro" id="IPR001965">
    <property type="entry name" value="Znf_PHD"/>
</dbReference>
<dbReference type="InterPro" id="IPR019786">
    <property type="entry name" value="Zinc_finger_PHD-type_CS"/>
</dbReference>
<dbReference type="Pfam" id="PF13832">
    <property type="entry name" value="zf-HC5HC2H_2"/>
    <property type="match status" value="1"/>
</dbReference>
<evidence type="ECO:0000259" key="6">
    <source>
        <dbReference type="PROSITE" id="PS50016"/>
    </source>
</evidence>
<keyword evidence="2 4" id="KW-0863">Zinc-finger</keyword>
<name>A0AAF3J1N1_9BILA</name>
<dbReference type="SMART" id="SM00249">
    <property type="entry name" value="PHD"/>
    <property type="match status" value="2"/>
</dbReference>
<dbReference type="InterPro" id="IPR013083">
    <property type="entry name" value="Znf_RING/FYVE/PHD"/>
</dbReference>
<dbReference type="Proteomes" id="UP000887575">
    <property type="component" value="Unassembled WGS sequence"/>
</dbReference>
<dbReference type="SUPFAM" id="SSF57903">
    <property type="entry name" value="FYVE/PHD zinc finger"/>
    <property type="match status" value="1"/>
</dbReference>
<keyword evidence="3" id="KW-0862">Zinc</keyword>
<evidence type="ECO:0000256" key="2">
    <source>
        <dbReference type="ARBA" id="ARBA00022771"/>
    </source>
</evidence>
<dbReference type="InterPro" id="IPR019787">
    <property type="entry name" value="Znf_PHD-finger"/>
</dbReference>
<dbReference type="GO" id="GO:0008270">
    <property type="term" value="F:zinc ion binding"/>
    <property type="evidence" value="ECO:0007669"/>
    <property type="project" value="UniProtKB-KW"/>
</dbReference>
<feature type="domain" description="PHD-type" evidence="6">
    <location>
        <begin position="256"/>
        <end position="306"/>
    </location>
</feature>
<feature type="compositionally biased region" description="Basic residues" evidence="5">
    <location>
        <begin position="21"/>
        <end position="32"/>
    </location>
</feature>
<dbReference type="PROSITE" id="PS50016">
    <property type="entry name" value="ZF_PHD_2"/>
    <property type="match status" value="1"/>
</dbReference>
<dbReference type="PANTHER" id="PTHR13793">
    <property type="entry name" value="PHD FINGER PROTEINS"/>
    <property type="match status" value="1"/>
</dbReference>